<protein>
    <submittedName>
        <fullName evidence="1">Uncharacterized protein</fullName>
    </submittedName>
</protein>
<organism evidence="1 2">
    <name type="scientific">Allorhodopirellula heiligendammensis</name>
    <dbReference type="NCBI Taxonomy" id="2714739"/>
    <lineage>
        <taxon>Bacteria</taxon>
        <taxon>Pseudomonadati</taxon>
        <taxon>Planctomycetota</taxon>
        <taxon>Planctomycetia</taxon>
        <taxon>Pirellulales</taxon>
        <taxon>Pirellulaceae</taxon>
        <taxon>Allorhodopirellula</taxon>
    </lineage>
</organism>
<dbReference type="Proteomes" id="UP000319908">
    <property type="component" value="Unassembled WGS sequence"/>
</dbReference>
<dbReference type="AlphaFoldDB" id="A0A5C6C499"/>
<keyword evidence="2" id="KW-1185">Reference proteome</keyword>
<reference evidence="1 2" key="1">
    <citation type="journal article" date="2020" name="Antonie Van Leeuwenhoek">
        <title>Rhodopirellula heiligendammensis sp. nov., Rhodopirellula pilleata sp. nov., and Rhodopirellula solitaria sp. nov. isolated from natural or artificial marine surfaces in Northern Germany and California, USA, and emended description of the genus Rhodopirellula.</title>
        <authorList>
            <person name="Kallscheuer N."/>
            <person name="Wiegand S."/>
            <person name="Jogler M."/>
            <person name="Boedeker C."/>
            <person name="Peeters S.H."/>
            <person name="Rast P."/>
            <person name="Heuer A."/>
            <person name="Jetten M.S.M."/>
            <person name="Rohde M."/>
            <person name="Jogler C."/>
        </authorList>
    </citation>
    <scope>NUCLEOTIDE SEQUENCE [LARGE SCALE GENOMIC DNA]</scope>
    <source>
        <strain evidence="1 2">Poly21</strain>
    </source>
</reference>
<comment type="caution">
    <text evidence="1">The sequence shown here is derived from an EMBL/GenBank/DDBJ whole genome shotgun (WGS) entry which is preliminary data.</text>
</comment>
<accession>A0A5C6C499</accession>
<dbReference type="EMBL" id="SJPU01000001">
    <property type="protein sequence ID" value="TWU18346.1"/>
    <property type="molecule type" value="Genomic_DNA"/>
</dbReference>
<gene>
    <name evidence="1" type="ORF">Poly21_05080</name>
</gene>
<evidence type="ECO:0000313" key="1">
    <source>
        <dbReference type="EMBL" id="TWU18346.1"/>
    </source>
</evidence>
<sequence>MPSHGCWANASEKAVSAGKANRMPSELIGFQSLRPDRILKPDSISRQATDCKT</sequence>
<proteinExistence type="predicted"/>
<name>A0A5C6C499_9BACT</name>
<evidence type="ECO:0000313" key="2">
    <source>
        <dbReference type="Proteomes" id="UP000319908"/>
    </source>
</evidence>